<dbReference type="Pfam" id="PF00069">
    <property type="entry name" value="Pkinase"/>
    <property type="match status" value="1"/>
</dbReference>
<dbReference type="InterPro" id="IPR036770">
    <property type="entry name" value="Ankyrin_rpt-contain_sf"/>
</dbReference>
<dbReference type="PROSITE" id="PS50297">
    <property type="entry name" value="ANK_REP_REGION"/>
    <property type="match status" value="3"/>
</dbReference>
<dbReference type="PANTHER" id="PTHR24198:SF165">
    <property type="entry name" value="ANKYRIN REPEAT-CONTAINING PROTEIN-RELATED"/>
    <property type="match status" value="1"/>
</dbReference>
<dbReference type="SUPFAM" id="SSF48403">
    <property type="entry name" value="Ankyrin repeat"/>
    <property type="match status" value="3"/>
</dbReference>
<dbReference type="SUPFAM" id="SSF56112">
    <property type="entry name" value="Protein kinase-like (PK-like)"/>
    <property type="match status" value="1"/>
</dbReference>
<dbReference type="SMART" id="SM00220">
    <property type="entry name" value="S_TKc"/>
    <property type="match status" value="1"/>
</dbReference>
<gene>
    <name evidence="6" type="ORF">GJ744_005250</name>
</gene>
<sequence length="1503" mass="165272">MATLTIQSIAETLDSNLSWNTKLSRTRVSTVDGLACTESSDAAVQSLEGVLRMVKRLKLRQCQFSDIEELEPKVGEGETFVVDRCKHHGKVVAVKHIKLGDYNVDQRAFHRRLQSVVREISIMHHQPLAQHPHILQLLGYGWKLEGSSPLPYIVVEYGIGGDLRSYLQSRPQSSLKAKIIHCGDVACGLMALHQCGIIHGDLKLNNVIIFESWDRPSGTIAKLCDFGHSILLAVENPSQLRYVGTTLYNAPEVAKQKHTPIDWENLHKCDIWSYGLLVWEILANGEIYFKRKWRHDPNLARTTREALSGTTLDDSKCPTTGEGTQEESIQPDEEGVMGTFDSKHLRNLATQFVNTMKFPIFEKGCLGPLFRLTLQEDPALRLSDLNRLPIVSVWNSSGASSLQHKLAMHVGTSEFTFEMFQGRDIPWEHQVSMLSDFERVANLRQGGEQSTAAAFHVALCYILGFGTKVEYSTATQYLRKAEEQAHPLAQLFGPRLLSRISNLPNPGLVDYTSIVHKGFRAKRFFSRNTKISLTTVTAKSTDRELSGLELDTDASQPHSFANFLEFHAWQSAFIQAKGDLTQWQVTIGTGPKMNFLECAIAFDDIGLLSKLLSITDSDWDRLGAWGETPLVQATRRGSAKMVLMLLNASHDPARCDEFGASVYHWLFSLTTDSEEGNVDSVLTTLFLHPNAAAAMERACTTPYVLHAQWPLQLLGTPLAFAVTSGSLKTVDALLQHGVNPRAPVYAASEDGVPSKWTALHLATKYHFPQILTALMQKAGEIVRSSRNPLQELGISMVNSRNPFLNPEWRGREIPEALLAEALVEFPDLQLPCVLGHVTTVERYGVHGGEYRRSIVDVLDILPSRSLEWRCSDGQTALMQAIDNNDYDLASVLLDHSPHLASAHFRDPTGKGGHTYPFHFACQIASRCDSEETTDIASRILQLHPEAVRDKDSRLRTALHMSVTGSSSRVTKFLLFHQVPKDAEDVDGASPLHYARSLANVVALLDHGAMIDYTNKKGLAAIHVAASIGADDIVAELVKRGAKLDLANNDLGSPLHCAVVKKSKASVYSLVQGNAPINARDRDNNTPLILAAQSGRSDIVQILLEHGADVSLQNNSRVTALRAAVLTKSPALVEKLLSHDVSHLAQETSSQTILHLAAEQADPATVRVLLVKLLHTAVVSINAVNGTLQTPLHVAAQAARADIAQVLLEYNARIDTLDADGATPLLAACRSSKKRVIEANGNRTEFVNLLVEKGADLGVYDHKGQGPWALARKYQDFNLMAYILGKLDQMGCLHGDGIYQDPVDRELIELAIQQDEWDFVTTCLGTGAIRPGCLPQSIAEESGINIDKLYAYAKRGDKTMVQWVFEASRKGSLSNNAVHTAVHTGVRYTGMRNLYLEFHESLAPSSVPLSALDTAKDVESVSGRKEGSHRVSNLFDGMLRKKGSTSKPSLENGESSSNPSDLLLTPTSTMDSSSHSPSHPRTPSFGSSLENLLHRVTLGRSNSK</sequence>
<evidence type="ECO:0000259" key="5">
    <source>
        <dbReference type="PROSITE" id="PS50011"/>
    </source>
</evidence>
<accession>A0A8H7A8S1</accession>
<feature type="compositionally biased region" description="Polar residues" evidence="4">
    <location>
        <begin position="308"/>
        <end position="328"/>
    </location>
</feature>
<keyword evidence="7" id="KW-1185">Reference proteome</keyword>
<name>A0A8H7A8S1_9EURO</name>
<keyword evidence="2 3" id="KW-0040">ANK repeat</keyword>
<dbReference type="Gene3D" id="1.25.40.20">
    <property type="entry name" value="Ankyrin repeat-containing domain"/>
    <property type="match status" value="5"/>
</dbReference>
<organism evidence="6 7">
    <name type="scientific">Endocarpon pusillum</name>
    <dbReference type="NCBI Taxonomy" id="364733"/>
    <lineage>
        <taxon>Eukaryota</taxon>
        <taxon>Fungi</taxon>
        <taxon>Dikarya</taxon>
        <taxon>Ascomycota</taxon>
        <taxon>Pezizomycotina</taxon>
        <taxon>Eurotiomycetes</taxon>
        <taxon>Chaetothyriomycetidae</taxon>
        <taxon>Verrucariales</taxon>
        <taxon>Verrucariaceae</taxon>
        <taxon>Endocarpon</taxon>
    </lineage>
</organism>
<dbReference type="SMART" id="SM00248">
    <property type="entry name" value="ANK"/>
    <property type="match status" value="13"/>
</dbReference>
<dbReference type="PRINTS" id="PR01415">
    <property type="entry name" value="ANKYRIN"/>
</dbReference>
<feature type="repeat" description="ANK" evidence="3">
    <location>
        <begin position="1016"/>
        <end position="1048"/>
    </location>
</feature>
<dbReference type="OrthoDB" id="626167at2759"/>
<dbReference type="Gene3D" id="1.10.510.10">
    <property type="entry name" value="Transferase(Phosphotransferase) domain 1"/>
    <property type="match status" value="1"/>
</dbReference>
<dbReference type="InterPro" id="IPR002110">
    <property type="entry name" value="Ankyrin_rpt"/>
</dbReference>
<feature type="region of interest" description="Disordered" evidence="4">
    <location>
        <begin position="1417"/>
        <end position="1503"/>
    </location>
</feature>
<dbReference type="PROSITE" id="PS50088">
    <property type="entry name" value="ANK_REPEAT"/>
    <property type="match status" value="4"/>
</dbReference>
<evidence type="ECO:0000256" key="4">
    <source>
        <dbReference type="SAM" id="MobiDB-lite"/>
    </source>
</evidence>
<proteinExistence type="predicted"/>
<protein>
    <recommendedName>
        <fullName evidence="5">Protein kinase domain-containing protein</fullName>
    </recommendedName>
</protein>
<reference evidence="6" key="1">
    <citation type="submission" date="2020-02" db="EMBL/GenBank/DDBJ databases">
        <authorList>
            <person name="Palmer J.M."/>
        </authorList>
    </citation>
    <scope>NUCLEOTIDE SEQUENCE</scope>
    <source>
        <strain evidence="6">EPUS1.4</strain>
        <tissue evidence="6">Thallus</tissue>
    </source>
</reference>
<dbReference type="EMBL" id="JAACFV010000227">
    <property type="protein sequence ID" value="KAF7502686.1"/>
    <property type="molecule type" value="Genomic_DNA"/>
</dbReference>
<evidence type="ECO:0000313" key="7">
    <source>
        <dbReference type="Proteomes" id="UP000606974"/>
    </source>
</evidence>
<dbReference type="GO" id="GO:0005524">
    <property type="term" value="F:ATP binding"/>
    <property type="evidence" value="ECO:0007669"/>
    <property type="project" value="InterPro"/>
</dbReference>
<feature type="domain" description="Protein kinase" evidence="5">
    <location>
        <begin position="68"/>
        <end position="395"/>
    </location>
</feature>
<feature type="repeat" description="ANK" evidence="3">
    <location>
        <begin position="1219"/>
        <end position="1261"/>
    </location>
</feature>
<dbReference type="InterPro" id="IPR000719">
    <property type="entry name" value="Prot_kinase_dom"/>
</dbReference>
<evidence type="ECO:0000256" key="3">
    <source>
        <dbReference type="PROSITE-ProRule" id="PRU00023"/>
    </source>
</evidence>
<dbReference type="PANTHER" id="PTHR24198">
    <property type="entry name" value="ANKYRIN REPEAT AND PROTEIN KINASE DOMAIN-CONTAINING PROTEIN"/>
    <property type="match status" value="1"/>
</dbReference>
<dbReference type="PROSITE" id="PS50011">
    <property type="entry name" value="PROTEIN_KINASE_DOM"/>
    <property type="match status" value="1"/>
</dbReference>
<feature type="compositionally biased region" description="Polar residues" evidence="4">
    <location>
        <begin position="1444"/>
        <end position="1459"/>
    </location>
</feature>
<feature type="repeat" description="ANK" evidence="3">
    <location>
        <begin position="1186"/>
        <end position="1218"/>
    </location>
</feature>
<dbReference type="InterPro" id="IPR011009">
    <property type="entry name" value="Kinase-like_dom_sf"/>
</dbReference>
<feature type="repeat" description="ANK" evidence="3">
    <location>
        <begin position="1082"/>
        <end position="1114"/>
    </location>
</feature>
<comment type="caution">
    <text evidence="6">The sequence shown here is derived from an EMBL/GenBank/DDBJ whole genome shotgun (WGS) entry which is preliminary data.</text>
</comment>
<keyword evidence="1" id="KW-0677">Repeat</keyword>
<dbReference type="Proteomes" id="UP000606974">
    <property type="component" value="Unassembled WGS sequence"/>
</dbReference>
<feature type="region of interest" description="Disordered" evidence="4">
    <location>
        <begin position="304"/>
        <end position="330"/>
    </location>
</feature>
<feature type="compositionally biased region" description="Basic and acidic residues" evidence="4">
    <location>
        <begin position="1417"/>
        <end position="1428"/>
    </location>
</feature>
<feature type="compositionally biased region" description="Low complexity" evidence="4">
    <location>
        <begin position="1464"/>
        <end position="1483"/>
    </location>
</feature>
<evidence type="ECO:0000256" key="1">
    <source>
        <dbReference type="ARBA" id="ARBA00022737"/>
    </source>
</evidence>
<evidence type="ECO:0000256" key="2">
    <source>
        <dbReference type="ARBA" id="ARBA00023043"/>
    </source>
</evidence>
<dbReference type="InterPro" id="IPR008271">
    <property type="entry name" value="Ser/Thr_kinase_AS"/>
</dbReference>
<dbReference type="GO" id="GO:0004672">
    <property type="term" value="F:protein kinase activity"/>
    <property type="evidence" value="ECO:0007669"/>
    <property type="project" value="InterPro"/>
</dbReference>
<dbReference type="PROSITE" id="PS00108">
    <property type="entry name" value="PROTEIN_KINASE_ST"/>
    <property type="match status" value="1"/>
</dbReference>
<dbReference type="Pfam" id="PF12796">
    <property type="entry name" value="Ank_2"/>
    <property type="match status" value="2"/>
</dbReference>
<evidence type="ECO:0000313" key="6">
    <source>
        <dbReference type="EMBL" id="KAF7502686.1"/>
    </source>
</evidence>